<comment type="similarity">
    <text evidence="5">Belongs to the Cdh family.</text>
</comment>
<evidence type="ECO:0000256" key="12">
    <source>
        <dbReference type="ARBA" id="ARBA00022989"/>
    </source>
</evidence>
<dbReference type="Pfam" id="PF02611">
    <property type="entry name" value="CDH"/>
    <property type="match status" value="1"/>
</dbReference>
<organism evidence="20 21">
    <name type="scientific">Gluconobacter wancherniae NBRC 103581</name>
    <dbReference type="NCBI Taxonomy" id="656744"/>
    <lineage>
        <taxon>Bacteria</taxon>
        <taxon>Pseudomonadati</taxon>
        <taxon>Pseudomonadota</taxon>
        <taxon>Alphaproteobacteria</taxon>
        <taxon>Acetobacterales</taxon>
        <taxon>Acetobacteraceae</taxon>
        <taxon>Gluconobacter</taxon>
    </lineage>
</organism>
<dbReference type="InterPro" id="IPR003763">
    <property type="entry name" value="CDP-diacylglyc_Pase"/>
</dbReference>
<evidence type="ECO:0000256" key="17">
    <source>
        <dbReference type="ARBA" id="ARBA00032888"/>
    </source>
</evidence>
<keyword evidence="11" id="KW-0378">Hydrolase</keyword>
<dbReference type="AlphaFoldDB" id="A0A511AX66"/>
<evidence type="ECO:0000256" key="15">
    <source>
        <dbReference type="ARBA" id="ARBA00023209"/>
    </source>
</evidence>
<reference evidence="20 21" key="1">
    <citation type="submission" date="2019-07" db="EMBL/GenBank/DDBJ databases">
        <title>Whole genome shotgun sequence of Gluconobacter wancherniae NBRC 103581.</title>
        <authorList>
            <person name="Hosoyama A."/>
            <person name="Uohara A."/>
            <person name="Ohji S."/>
            <person name="Ichikawa N."/>
        </authorList>
    </citation>
    <scope>NUCLEOTIDE SEQUENCE [LARGE SCALE GENOMIC DNA]</scope>
    <source>
        <strain evidence="20 21">NBRC 103581</strain>
    </source>
</reference>
<dbReference type="GO" id="GO:0008654">
    <property type="term" value="P:phospholipid biosynthetic process"/>
    <property type="evidence" value="ECO:0007669"/>
    <property type="project" value="UniProtKB-KW"/>
</dbReference>
<evidence type="ECO:0000256" key="16">
    <source>
        <dbReference type="ARBA" id="ARBA00023264"/>
    </source>
</evidence>
<dbReference type="GO" id="GO:0008715">
    <property type="term" value="F:CDP-diacylglycerol diphosphatase activity"/>
    <property type="evidence" value="ECO:0007669"/>
    <property type="project" value="UniProtKB-EC"/>
</dbReference>
<dbReference type="GO" id="GO:0005886">
    <property type="term" value="C:plasma membrane"/>
    <property type="evidence" value="ECO:0007669"/>
    <property type="project" value="UniProtKB-SubCell"/>
</dbReference>
<comment type="pathway">
    <text evidence="3">Phospholipid metabolism; CDP-diacylglycerol degradation; phosphatidate from CDP-diacylglycerol: step 1/1.</text>
</comment>
<keyword evidence="14 19" id="KW-0472">Membrane</keyword>
<evidence type="ECO:0000256" key="9">
    <source>
        <dbReference type="ARBA" id="ARBA00022516"/>
    </source>
</evidence>
<proteinExistence type="inferred from homology"/>
<evidence type="ECO:0000313" key="20">
    <source>
        <dbReference type="EMBL" id="GEK92805.1"/>
    </source>
</evidence>
<keyword evidence="13" id="KW-0443">Lipid metabolism</keyword>
<evidence type="ECO:0000256" key="3">
    <source>
        <dbReference type="ARBA" id="ARBA00004927"/>
    </source>
</evidence>
<dbReference type="EMBL" id="BJUZ01000001">
    <property type="protein sequence ID" value="GEK92805.1"/>
    <property type="molecule type" value="Genomic_DNA"/>
</dbReference>
<accession>A0A511AX66</accession>
<comment type="caution">
    <text evidence="20">The sequence shown here is derived from an EMBL/GenBank/DDBJ whole genome shotgun (WGS) entry which is preliminary data.</text>
</comment>
<keyword evidence="12 19" id="KW-1133">Transmembrane helix</keyword>
<dbReference type="OrthoDB" id="481399at2"/>
<dbReference type="RefSeq" id="WP_146793821.1">
    <property type="nucleotide sequence ID" value="NZ_BARC01000004.1"/>
</dbReference>
<evidence type="ECO:0000256" key="18">
    <source>
        <dbReference type="ARBA" id="ARBA00032892"/>
    </source>
</evidence>
<keyword evidence="9" id="KW-0444">Lipid biosynthesis</keyword>
<evidence type="ECO:0000256" key="4">
    <source>
        <dbReference type="ARBA" id="ARBA00005189"/>
    </source>
</evidence>
<evidence type="ECO:0000256" key="10">
    <source>
        <dbReference type="ARBA" id="ARBA00022692"/>
    </source>
</evidence>
<dbReference type="GO" id="GO:0046342">
    <property type="term" value="P:CDP-diacylglycerol catabolic process"/>
    <property type="evidence" value="ECO:0007669"/>
    <property type="project" value="UniProtKB-UniPathway"/>
</dbReference>
<evidence type="ECO:0000256" key="13">
    <source>
        <dbReference type="ARBA" id="ARBA00023098"/>
    </source>
</evidence>
<evidence type="ECO:0000256" key="7">
    <source>
        <dbReference type="ARBA" id="ARBA00019608"/>
    </source>
</evidence>
<comment type="subcellular location">
    <subcellularLocation>
        <location evidence="2">Cell membrane</location>
        <topology evidence="2">Single-pass membrane protein</topology>
    </subcellularLocation>
</comment>
<dbReference type="Gene3D" id="3.30.428.30">
    <property type="entry name" value="HIT family - CDH-like"/>
    <property type="match status" value="1"/>
</dbReference>
<evidence type="ECO:0000256" key="2">
    <source>
        <dbReference type="ARBA" id="ARBA00004162"/>
    </source>
</evidence>
<evidence type="ECO:0000256" key="6">
    <source>
        <dbReference type="ARBA" id="ARBA00012375"/>
    </source>
</evidence>
<feature type="transmembrane region" description="Helical" evidence="19">
    <location>
        <begin position="12"/>
        <end position="31"/>
    </location>
</feature>
<keyword evidence="8" id="KW-1003">Cell membrane</keyword>
<keyword evidence="21" id="KW-1185">Reference proteome</keyword>
<evidence type="ECO:0000256" key="5">
    <source>
        <dbReference type="ARBA" id="ARBA00006435"/>
    </source>
</evidence>
<evidence type="ECO:0000256" key="8">
    <source>
        <dbReference type="ARBA" id="ARBA00022475"/>
    </source>
</evidence>
<sequence length="262" mass="29241">MTIKINIRTKRAFRIGGLLAVELMLGFGVSACSKFGHHDRNKLWEIVGTRCAKDSDHKPCAVYDPQDGYALLKDLYGHGQYLLIPTKRIPGVESPALLQADSPNYFAEAWAERGRVSKAYGYDVPDADMSLAINSRWGRSQDQLHIHIDCMKPYVKTELAKNWFGQDWSTVSLMGHLYRARIVQSLEPSPFKVLHADDMSVHTLFVTPAPKGGFILLDDVAHGLDRASGEELQDHKCLIADPAHMGQMDMDNMEHSSGMGTM</sequence>
<keyword evidence="10 19" id="KW-0812">Transmembrane</keyword>
<evidence type="ECO:0000313" key="21">
    <source>
        <dbReference type="Proteomes" id="UP000321230"/>
    </source>
</evidence>
<evidence type="ECO:0000256" key="11">
    <source>
        <dbReference type="ARBA" id="ARBA00022801"/>
    </source>
</evidence>
<comment type="catalytic activity">
    <reaction evidence="1">
        <text>a CDP-1,2-diacyl-sn-glycerol + H2O = a 1,2-diacyl-sn-glycero-3-phosphate + CMP + 2 H(+)</text>
        <dbReference type="Rhea" id="RHEA:15221"/>
        <dbReference type="ChEBI" id="CHEBI:15377"/>
        <dbReference type="ChEBI" id="CHEBI:15378"/>
        <dbReference type="ChEBI" id="CHEBI:58332"/>
        <dbReference type="ChEBI" id="CHEBI:58608"/>
        <dbReference type="ChEBI" id="CHEBI:60377"/>
        <dbReference type="EC" id="3.6.1.26"/>
    </reaction>
</comment>
<dbReference type="InterPro" id="IPR036265">
    <property type="entry name" value="HIT-like_sf"/>
</dbReference>
<dbReference type="UniPathway" id="UPA00609">
    <property type="reaction ID" value="UER00664"/>
</dbReference>
<gene>
    <name evidence="20" type="primary">cdh</name>
    <name evidence="20" type="ORF">GWA01_05750</name>
</gene>
<keyword evidence="16" id="KW-1208">Phospholipid metabolism</keyword>
<comment type="pathway">
    <text evidence="4">Lipid metabolism.</text>
</comment>
<evidence type="ECO:0000256" key="14">
    <source>
        <dbReference type="ARBA" id="ARBA00023136"/>
    </source>
</evidence>
<dbReference type="Proteomes" id="UP000321230">
    <property type="component" value="Unassembled WGS sequence"/>
</dbReference>
<protein>
    <recommendedName>
        <fullName evidence="7">CDP-diacylglycerol pyrophosphatase</fullName>
        <ecNumber evidence="6">3.6.1.26</ecNumber>
    </recommendedName>
    <alternativeName>
        <fullName evidence="17">CDP-diacylglycerol phosphatidylhydrolase</fullName>
    </alternativeName>
    <alternativeName>
        <fullName evidence="18">CDP-diglyceride hydrolase</fullName>
    </alternativeName>
</protein>
<keyword evidence="15" id="KW-0594">Phospholipid biosynthesis</keyword>
<evidence type="ECO:0000256" key="19">
    <source>
        <dbReference type="SAM" id="Phobius"/>
    </source>
</evidence>
<evidence type="ECO:0000256" key="1">
    <source>
        <dbReference type="ARBA" id="ARBA00001007"/>
    </source>
</evidence>
<dbReference type="SUPFAM" id="SSF54197">
    <property type="entry name" value="HIT-like"/>
    <property type="match status" value="1"/>
</dbReference>
<name>A0A511AX66_9PROT</name>
<dbReference type="EC" id="3.6.1.26" evidence="6"/>